<name>K0TE91_THAOC</name>
<keyword evidence="1" id="KW-0732">Signal</keyword>
<proteinExistence type="predicted"/>
<comment type="caution">
    <text evidence="2">The sequence shown here is derived from an EMBL/GenBank/DDBJ whole genome shotgun (WGS) entry which is preliminary data.</text>
</comment>
<evidence type="ECO:0000313" key="3">
    <source>
        <dbReference type="Proteomes" id="UP000266841"/>
    </source>
</evidence>
<sequence>MARQLTRRSSLRSMHNASLAIMLLILVLNTGRNSSRLLSGQTSWRANVEQSPLSPPIPKTEDKLIDGEYDRQSYCAGRRPCIALLSTTNRAGVVSPIDPRTLTSRGGLHYNNESSLNLRRRVLVRNAYCAAYHCDVVSIFLKRLELT</sequence>
<gene>
    <name evidence="2" type="ORF">THAOC_02589</name>
</gene>
<evidence type="ECO:0000313" key="2">
    <source>
        <dbReference type="EMBL" id="EJK75680.1"/>
    </source>
</evidence>
<keyword evidence="3" id="KW-1185">Reference proteome</keyword>
<dbReference type="EMBL" id="AGNL01002792">
    <property type="protein sequence ID" value="EJK75680.1"/>
    <property type="molecule type" value="Genomic_DNA"/>
</dbReference>
<feature type="chain" id="PRO_5003838390" evidence="1">
    <location>
        <begin position="35"/>
        <end position="147"/>
    </location>
</feature>
<evidence type="ECO:0000256" key="1">
    <source>
        <dbReference type="SAM" id="SignalP"/>
    </source>
</evidence>
<organism evidence="2 3">
    <name type="scientific">Thalassiosira oceanica</name>
    <name type="common">Marine diatom</name>
    <dbReference type="NCBI Taxonomy" id="159749"/>
    <lineage>
        <taxon>Eukaryota</taxon>
        <taxon>Sar</taxon>
        <taxon>Stramenopiles</taxon>
        <taxon>Ochrophyta</taxon>
        <taxon>Bacillariophyta</taxon>
        <taxon>Coscinodiscophyceae</taxon>
        <taxon>Thalassiosirophycidae</taxon>
        <taxon>Thalassiosirales</taxon>
        <taxon>Thalassiosiraceae</taxon>
        <taxon>Thalassiosira</taxon>
    </lineage>
</organism>
<feature type="signal peptide" evidence="1">
    <location>
        <begin position="1"/>
        <end position="34"/>
    </location>
</feature>
<protein>
    <submittedName>
        <fullName evidence="2">Uncharacterized protein</fullName>
    </submittedName>
</protein>
<dbReference type="AlphaFoldDB" id="K0TE91"/>
<dbReference type="Proteomes" id="UP000266841">
    <property type="component" value="Unassembled WGS sequence"/>
</dbReference>
<reference evidence="2 3" key="1">
    <citation type="journal article" date="2012" name="Genome Biol.">
        <title>Genome and low-iron response of an oceanic diatom adapted to chronic iron limitation.</title>
        <authorList>
            <person name="Lommer M."/>
            <person name="Specht M."/>
            <person name="Roy A.S."/>
            <person name="Kraemer L."/>
            <person name="Andreson R."/>
            <person name="Gutowska M.A."/>
            <person name="Wolf J."/>
            <person name="Bergner S.V."/>
            <person name="Schilhabel M.B."/>
            <person name="Klostermeier U.C."/>
            <person name="Beiko R.G."/>
            <person name="Rosenstiel P."/>
            <person name="Hippler M."/>
            <person name="Laroche J."/>
        </authorList>
    </citation>
    <scope>NUCLEOTIDE SEQUENCE [LARGE SCALE GENOMIC DNA]</scope>
    <source>
        <strain evidence="2 3">CCMP1005</strain>
    </source>
</reference>
<accession>K0TE91</accession>